<dbReference type="EMBL" id="AMZN01000006">
    <property type="protein sequence ID" value="ELR73424.1"/>
    <property type="molecule type" value="Genomic_DNA"/>
</dbReference>
<organism evidence="6 7">
    <name type="scientific">Fulvivirga imtechensis AK7</name>
    <dbReference type="NCBI Taxonomy" id="1237149"/>
    <lineage>
        <taxon>Bacteria</taxon>
        <taxon>Pseudomonadati</taxon>
        <taxon>Bacteroidota</taxon>
        <taxon>Cytophagia</taxon>
        <taxon>Cytophagales</taxon>
        <taxon>Fulvivirgaceae</taxon>
        <taxon>Fulvivirga</taxon>
    </lineage>
</organism>
<name>L8K0G2_9BACT</name>
<proteinExistence type="predicted"/>
<dbReference type="CDD" id="cd07185">
    <property type="entry name" value="OmpA_C-like"/>
    <property type="match status" value="1"/>
</dbReference>
<dbReference type="Pfam" id="PF00691">
    <property type="entry name" value="OmpA"/>
    <property type="match status" value="1"/>
</dbReference>
<dbReference type="Gene3D" id="2.120.10.30">
    <property type="entry name" value="TolB, C-terminal domain"/>
    <property type="match status" value="2"/>
</dbReference>
<dbReference type="InterPro" id="IPR006664">
    <property type="entry name" value="OMP_bac"/>
</dbReference>
<evidence type="ECO:0000256" key="1">
    <source>
        <dbReference type="ARBA" id="ARBA00004442"/>
    </source>
</evidence>
<dbReference type="Pfam" id="PF07676">
    <property type="entry name" value="PD40"/>
    <property type="match status" value="3"/>
</dbReference>
<dbReference type="SUPFAM" id="SSF103088">
    <property type="entry name" value="OmpA-like"/>
    <property type="match status" value="1"/>
</dbReference>
<accession>L8K0G2</accession>
<evidence type="ECO:0000256" key="3">
    <source>
        <dbReference type="ARBA" id="ARBA00023237"/>
    </source>
</evidence>
<dbReference type="SUPFAM" id="SSF82171">
    <property type="entry name" value="DPP6 N-terminal domain-like"/>
    <property type="match status" value="1"/>
</dbReference>
<dbReference type="Proteomes" id="UP000011135">
    <property type="component" value="Unassembled WGS sequence"/>
</dbReference>
<comment type="caution">
    <text evidence="6">The sequence shown here is derived from an EMBL/GenBank/DDBJ whole genome shotgun (WGS) entry which is preliminary data.</text>
</comment>
<feature type="domain" description="OmpA-like" evidence="5">
    <location>
        <begin position="539"/>
        <end position="654"/>
    </location>
</feature>
<keyword evidence="7" id="KW-1185">Reference proteome</keyword>
<dbReference type="RefSeq" id="WP_009578005.1">
    <property type="nucleotide sequence ID" value="NZ_AMZN01000006.1"/>
</dbReference>
<dbReference type="PROSITE" id="PS51123">
    <property type="entry name" value="OMPA_2"/>
    <property type="match status" value="1"/>
</dbReference>
<protein>
    <submittedName>
        <fullName evidence="6">Outer membrane protein</fullName>
    </submittedName>
</protein>
<comment type="subcellular location">
    <subcellularLocation>
        <location evidence="1">Cell outer membrane</location>
    </subcellularLocation>
</comment>
<dbReference type="InterPro" id="IPR011659">
    <property type="entry name" value="WD40"/>
</dbReference>
<keyword evidence="2 4" id="KW-0472">Membrane</keyword>
<dbReference type="InterPro" id="IPR036737">
    <property type="entry name" value="OmpA-like_sf"/>
</dbReference>
<dbReference type="GO" id="GO:0009279">
    <property type="term" value="C:cell outer membrane"/>
    <property type="evidence" value="ECO:0007669"/>
    <property type="project" value="UniProtKB-SubCell"/>
</dbReference>
<dbReference type="Gene3D" id="3.30.1330.60">
    <property type="entry name" value="OmpA-like domain"/>
    <property type="match status" value="1"/>
</dbReference>
<sequence length="654" mass="73291">MAIFKLAEAQSERINTISSDKYVEFAPSISADGKTLIFQSNRGSAWELYKSTLSDDGWSAPIPLTSINEKCDFIAGPSLSYDGNFLYYTAFIEGVTTSEDIYFSKRMESDQWSVPESIGAPINTDDYEGFPSISSDGNSLYFIRVNQNNPYNKKEKEHCFSIFVSHRDSSGKWGEPVALPPVINSGCERDPKIMADNRTLIFSSIKENGKGKYDMYQTQLKDDGTWMDPVALEYINSKASDQSPCISASGDQMYFFSNNDIYAVNIPKEYHQNINVTVQGIITGTNGPMEATIRVKEVKSNQVIAHLTSNPADGRYSLVLPAGGRFVVTFTTGQHLIEEVLLDYSAVTTYQEVHQDIKLKDQFGLLLQVKDKDLEKPVSAFVTITGRSSKKVIYNDSLLISSIPLSVELSSKEGYHVSIDAEGYYQVEKELAFDPTLWYPRAYEVEIEHEKIRTMVEVTDITSGKKRSTKIYFKNNDEDEVIIANSNEEVYLRKGDRYEVVTSSDKGYVFSSTMITAGSGEHDETGAYKIKLQTRKVEVGSHLALNNINFPVNSAELDSTSYFTLNRVIDLLKDNENIAIEIEAHTDDIGNDNFNLELSKKRAQSVVNYLVSHSISEARLRARGYGEAKPLMPNTSAENRALNRRVELLVLSVD</sequence>
<dbReference type="STRING" id="1237149.C900_04276"/>
<dbReference type="eggNOG" id="COG2885">
    <property type="taxonomic scope" value="Bacteria"/>
</dbReference>
<evidence type="ECO:0000313" key="7">
    <source>
        <dbReference type="Proteomes" id="UP000011135"/>
    </source>
</evidence>
<gene>
    <name evidence="6" type="ORF">C900_04276</name>
</gene>
<reference evidence="6 7" key="1">
    <citation type="submission" date="2012-12" db="EMBL/GenBank/DDBJ databases">
        <title>Genome assembly of Fulvivirga imtechensis AK7.</title>
        <authorList>
            <person name="Nupur N."/>
            <person name="Khatri I."/>
            <person name="Kumar R."/>
            <person name="Subramanian S."/>
            <person name="Pinnaka A."/>
        </authorList>
    </citation>
    <scope>NUCLEOTIDE SEQUENCE [LARGE SCALE GENOMIC DNA]</scope>
    <source>
        <strain evidence="6 7">AK7</strain>
    </source>
</reference>
<evidence type="ECO:0000313" key="6">
    <source>
        <dbReference type="EMBL" id="ELR73424.1"/>
    </source>
</evidence>
<dbReference type="PRINTS" id="PR01021">
    <property type="entry name" value="OMPADOMAIN"/>
</dbReference>
<evidence type="ECO:0000259" key="5">
    <source>
        <dbReference type="PROSITE" id="PS51123"/>
    </source>
</evidence>
<dbReference type="InterPro" id="IPR050330">
    <property type="entry name" value="Bact_OuterMem_StrucFunc"/>
</dbReference>
<dbReference type="PANTHER" id="PTHR30329:SF21">
    <property type="entry name" value="LIPOPROTEIN YIAD-RELATED"/>
    <property type="match status" value="1"/>
</dbReference>
<dbReference type="PANTHER" id="PTHR30329">
    <property type="entry name" value="STATOR ELEMENT OF FLAGELLAR MOTOR COMPLEX"/>
    <property type="match status" value="1"/>
</dbReference>
<dbReference type="eggNOG" id="COG0823">
    <property type="taxonomic scope" value="Bacteria"/>
</dbReference>
<dbReference type="AlphaFoldDB" id="L8K0G2"/>
<dbReference type="InterPro" id="IPR011042">
    <property type="entry name" value="6-blade_b-propeller_TolB-like"/>
</dbReference>
<keyword evidence="3" id="KW-0998">Cell outer membrane</keyword>
<evidence type="ECO:0000256" key="4">
    <source>
        <dbReference type="PROSITE-ProRule" id="PRU00473"/>
    </source>
</evidence>
<evidence type="ECO:0000256" key="2">
    <source>
        <dbReference type="ARBA" id="ARBA00023136"/>
    </source>
</evidence>
<dbReference type="InterPro" id="IPR006665">
    <property type="entry name" value="OmpA-like"/>
</dbReference>